<keyword evidence="8" id="KW-0460">Magnesium</keyword>
<dbReference type="Gene3D" id="1.10.3090.10">
    <property type="entry name" value="cca-adding enzyme, domain 2"/>
    <property type="match status" value="1"/>
</dbReference>
<protein>
    <submittedName>
        <fullName evidence="12">CCA tRNA nucleotidyltransferase 1, mitochondrial</fullName>
    </submittedName>
</protein>
<evidence type="ECO:0000256" key="3">
    <source>
        <dbReference type="ARBA" id="ARBA00022679"/>
    </source>
</evidence>
<dbReference type="PANTHER" id="PTHR46173:SF1">
    <property type="entry name" value="CCA TRNA NUCLEOTIDYLTRANSFERASE 1, MITOCHONDRIAL"/>
    <property type="match status" value="1"/>
</dbReference>
<dbReference type="InterPro" id="IPR002646">
    <property type="entry name" value="PolA_pol_head_dom"/>
</dbReference>
<dbReference type="InterPro" id="IPR050264">
    <property type="entry name" value="Bact_CCA-adding_enz_type3_sf"/>
</dbReference>
<dbReference type="GO" id="GO:1990180">
    <property type="term" value="P:mitochondrial tRNA 3'-end processing"/>
    <property type="evidence" value="ECO:0007669"/>
    <property type="project" value="TreeGrafter"/>
</dbReference>
<comment type="cofactor">
    <cofactor evidence="1">
        <name>Mg(2+)</name>
        <dbReference type="ChEBI" id="CHEBI:18420"/>
    </cofactor>
</comment>
<reference evidence="12" key="1">
    <citation type="submission" date="2023-03" db="EMBL/GenBank/DDBJ databases">
        <authorList>
            <person name="Steffen K."/>
            <person name="Cardenas P."/>
        </authorList>
    </citation>
    <scope>NUCLEOTIDE SEQUENCE</scope>
</reference>
<keyword evidence="13" id="KW-1185">Reference proteome</keyword>
<name>A0AA35SXZ2_GEOBA</name>
<keyword evidence="5" id="KW-0548">Nucleotidyltransferase</keyword>
<dbReference type="PANTHER" id="PTHR46173">
    <property type="entry name" value="CCA TRNA NUCLEOTIDYLTRANSFERASE 1, MITOCHONDRIAL"/>
    <property type="match status" value="1"/>
</dbReference>
<evidence type="ECO:0000256" key="7">
    <source>
        <dbReference type="ARBA" id="ARBA00022741"/>
    </source>
</evidence>
<dbReference type="GO" id="GO:0016779">
    <property type="term" value="F:nucleotidyltransferase activity"/>
    <property type="evidence" value="ECO:0007669"/>
    <property type="project" value="UniProtKB-KW"/>
</dbReference>
<evidence type="ECO:0000259" key="11">
    <source>
        <dbReference type="Pfam" id="PF12627"/>
    </source>
</evidence>
<keyword evidence="4" id="KW-0819">tRNA processing</keyword>
<dbReference type="Proteomes" id="UP001174909">
    <property type="component" value="Unassembled WGS sequence"/>
</dbReference>
<dbReference type="GO" id="GO:0000166">
    <property type="term" value="F:nucleotide binding"/>
    <property type="evidence" value="ECO:0007669"/>
    <property type="project" value="UniProtKB-KW"/>
</dbReference>
<dbReference type="Pfam" id="PF01743">
    <property type="entry name" value="PolyA_pol"/>
    <property type="match status" value="1"/>
</dbReference>
<evidence type="ECO:0000256" key="5">
    <source>
        <dbReference type="ARBA" id="ARBA00022695"/>
    </source>
</evidence>
<evidence type="ECO:0000256" key="2">
    <source>
        <dbReference type="ARBA" id="ARBA00007265"/>
    </source>
</evidence>
<dbReference type="InterPro" id="IPR043519">
    <property type="entry name" value="NT_sf"/>
</dbReference>
<evidence type="ECO:0000256" key="6">
    <source>
        <dbReference type="ARBA" id="ARBA00022723"/>
    </source>
</evidence>
<comment type="caution">
    <text evidence="12">The sequence shown here is derived from an EMBL/GenBank/DDBJ whole genome shotgun (WGS) entry which is preliminary data.</text>
</comment>
<feature type="domain" description="Poly A polymerase head" evidence="10">
    <location>
        <begin position="37"/>
        <end position="157"/>
    </location>
</feature>
<dbReference type="AlphaFoldDB" id="A0AA35SXZ2"/>
<dbReference type="Gene3D" id="3.30.460.10">
    <property type="entry name" value="Beta Polymerase, domain 2"/>
    <property type="match status" value="1"/>
</dbReference>
<comment type="similarity">
    <text evidence="2 9">Belongs to the tRNA nucleotidyltransferase/poly(A) polymerase family.</text>
</comment>
<evidence type="ECO:0000256" key="8">
    <source>
        <dbReference type="ARBA" id="ARBA00022842"/>
    </source>
</evidence>
<dbReference type="GO" id="GO:0000049">
    <property type="term" value="F:tRNA binding"/>
    <property type="evidence" value="ECO:0007669"/>
    <property type="project" value="TreeGrafter"/>
</dbReference>
<evidence type="ECO:0000256" key="4">
    <source>
        <dbReference type="ARBA" id="ARBA00022694"/>
    </source>
</evidence>
<dbReference type="GO" id="GO:0005739">
    <property type="term" value="C:mitochondrion"/>
    <property type="evidence" value="ECO:0007669"/>
    <property type="project" value="TreeGrafter"/>
</dbReference>
<evidence type="ECO:0000313" key="12">
    <source>
        <dbReference type="EMBL" id="CAI8037754.1"/>
    </source>
</evidence>
<gene>
    <name evidence="12" type="ORF">GBAR_LOCUS21116</name>
</gene>
<keyword evidence="9" id="KW-0694">RNA-binding</keyword>
<feature type="domain" description="tRNA nucleotidyltransferase/poly(A) polymerase RNA and SrmB- binding" evidence="11">
    <location>
        <begin position="192"/>
        <end position="243"/>
    </location>
</feature>
<evidence type="ECO:0000256" key="1">
    <source>
        <dbReference type="ARBA" id="ARBA00001946"/>
    </source>
</evidence>
<dbReference type="InterPro" id="IPR032828">
    <property type="entry name" value="PolyA_RNA-bd"/>
</dbReference>
<sequence>MASMATGKLDTQTFKALLTPDLLLLESIFRKSGYGFRLVGGVVRDLLLDKRPKDIDIATECRPDVMMRLFEANGIRYIPTGLQHGTVTAHIDHRNYEITTLRLDRVTDGRHAVVEFTKDWREDAERRDLTINAMSLDLQGNLYDYFSGEQHLAEKKVVFVGDARKRICEDFLRILRYFRFYGRISPSPDRHDPATLEAIRETAEGLTAISAERIWMEMAKILQGSHAPHLLRTMYDLQVARHIGLPECGDLTEFENVWSVMKRIDGGTLQPVSLLMTLVSSSEEAHLLAHRWKLSNSERKLGVFVVDHRALGYRQDLHIKTCQDLLVDGVPCSSVVEMLHYCNRLELARQLEQWKVPKFPVNGRRSAVCRVQGRSRTGEDD</sequence>
<keyword evidence="3 9" id="KW-0808">Transferase</keyword>
<keyword evidence="6" id="KW-0479">Metal-binding</keyword>
<dbReference type="EMBL" id="CASHTH010002958">
    <property type="protein sequence ID" value="CAI8037754.1"/>
    <property type="molecule type" value="Genomic_DNA"/>
</dbReference>
<evidence type="ECO:0000256" key="9">
    <source>
        <dbReference type="RuleBase" id="RU003953"/>
    </source>
</evidence>
<dbReference type="CDD" id="cd05398">
    <property type="entry name" value="NT_ClassII-CCAase"/>
    <property type="match status" value="1"/>
</dbReference>
<accession>A0AA35SXZ2</accession>
<dbReference type="SUPFAM" id="SSF81891">
    <property type="entry name" value="Poly A polymerase C-terminal region-like"/>
    <property type="match status" value="1"/>
</dbReference>
<organism evidence="12 13">
    <name type="scientific">Geodia barretti</name>
    <name type="common">Barrett's horny sponge</name>
    <dbReference type="NCBI Taxonomy" id="519541"/>
    <lineage>
        <taxon>Eukaryota</taxon>
        <taxon>Metazoa</taxon>
        <taxon>Porifera</taxon>
        <taxon>Demospongiae</taxon>
        <taxon>Heteroscleromorpha</taxon>
        <taxon>Tetractinellida</taxon>
        <taxon>Astrophorina</taxon>
        <taxon>Geodiidae</taxon>
        <taxon>Geodia</taxon>
    </lineage>
</organism>
<dbReference type="GO" id="GO:0001680">
    <property type="term" value="P:tRNA 3'-terminal CCA addition"/>
    <property type="evidence" value="ECO:0007669"/>
    <property type="project" value="UniProtKB-ARBA"/>
</dbReference>
<keyword evidence="7" id="KW-0547">Nucleotide-binding</keyword>
<evidence type="ECO:0000259" key="10">
    <source>
        <dbReference type="Pfam" id="PF01743"/>
    </source>
</evidence>
<dbReference type="GO" id="GO:0046872">
    <property type="term" value="F:metal ion binding"/>
    <property type="evidence" value="ECO:0007669"/>
    <property type="project" value="UniProtKB-KW"/>
</dbReference>
<evidence type="ECO:0000313" key="13">
    <source>
        <dbReference type="Proteomes" id="UP001174909"/>
    </source>
</evidence>
<dbReference type="Pfam" id="PF12627">
    <property type="entry name" value="PolyA_pol_RNAbd"/>
    <property type="match status" value="1"/>
</dbReference>
<dbReference type="SUPFAM" id="SSF81301">
    <property type="entry name" value="Nucleotidyltransferase"/>
    <property type="match status" value="1"/>
</dbReference>
<proteinExistence type="inferred from homology"/>